<evidence type="ECO:0000256" key="4">
    <source>
        <dbReference type="SAM" id="Coils"/>
    </source>
</evidence>
<dbReference type="OrthoDB" id="8062037at2759"/>
<evidence type="ECO:0000313" key="7">
    <source>
        <dbReference type="Proteomes" id="UP000298663"/>
    </source>
</evidence>
<comment type="caution">
    <text evidence="6">The sequence shown here is derived from an EMBL/GenBank/DDBJ whole genome shotgun (WGS) entry which is preliminary data.</text>
</comment>
<dbReference type="GO" id="GO:0005634">
    <property type="term" value="C:nucleus"/>
    <property type="evidence" value="ECO:0007669"/>
    <property type="project" value="InterPro"/>
</dbReference>
<evidence type="ECO:0000256" key="2">
    <source>
        <dbReference type="ARBA" id="ARBA00022833"/>
    </source>
</evidence>
<sequence>MASSYNFNCSVCHATFLESDTIFSTFCGHIYHEYCLKRALSVRPACPICNSPSRPRQARRIFFSTFPFEDKDLLEARQAIERLEKQNFELRIQNVILSCESESKIWLSSKVLLVEIAENHLETLKSELSEDERRLVDLGLEELKKGQENLEMEEGEMDEASKEMVWNNAF</sequence>
<dbReference type="SUPFAM" id="SSF57850">
    <property type="entry name" value="RING/U-box"/>
    <property type="match status" value="1"/>
</dbReference>
<dbReference type="InterPro" id="IPR001841">
    <property type="entry name" value="Znf_RING"/>
</dbReference>
<keyword evidence="7" id="KW-1185">Reference proteome</keyword>
<dbReference type="Gene3D" id="3.30.40.10">
    <property type="entry name" value="Zinc/RING finger domain, C3HC4 (zinc finger)"/>
    <property type="match status" value="1"/>
</dbReference>
<protein>
    <recommendedName>
        <fullName evidence="5">RING-type domain-containing protein</fullName>
    </recommendedName>
</protein>
<name>A0A4U5P0Q6_STECR</name>
<organism evidence="6 7">
    <name type="scientific">Steinernema carpocapsae</name>
    <name type="common">Entomopathogenic nematode</name>
    <dbReference type="NCBI Taxonomy" id="34508"/>
    <lineage>
        <taxon>Eukaryota</taxon>
        <taxon>Metazoa</taxon>
        <taxon>Ecdysozoa</taxon>
        <taxon>Nematoda</taxon>
        <taxon>Chromadorea</taxon>
        <taxon>Rhabditida</taxon>
        <taxon>Tylenchina</taxon>
        <taxon>Panagrolaimomorpha</taxon>
        <taxon>Strongyloidoidea</taxon>
        <taxon>Steinernematidae</taxon>
        <taxon>Steinernema</taxon>
    </lineage>
</organism>
<keyword evidence="1 3" id="KW-0479">Metal-binding</keyword>
<accession>A0A4U5P0Q6</accession>
<reference evidence="6 7" key="1">
    <citation type="journal article" date="2015" name="Genome Biol.">
        <title>Comparative genomics of Steinernema reveals deeply conserved gene regulatory networks.</title>
        <authorList>
            <person name="Dillman A.R."/>
            <person name="Macchietto M."/>
            <person name="Porter C.F."/>
            <person name="Rogers A."/>
            <person name="Williams B."/>
            <person name="Antoshechkin I."/>
            <person name="Lee M.M."/>
            <person name="Goodwin Z."/>
            <person name="Lu X."/>
            <person name="Lewis E.E."/>
            <person name="Goodrich-Blair H."/>
            <person name="Stock S.P."/>
            <person name="Adams B.J."/>
            <person name="Sternberg P.W."/>
            <person name="Mortazavi A."/>
        </authorList>
    </citation>
    <scope>NUCLEOTIDE SEQUENCE [LARGE SCALE GENOMIC DNA]</scope>
    <source>
        <strain evidence="6 7">ALL</strain>
    </source>
</reference>
<dbReference type="GO" id="GO:0008270">
    <property type="term" value="F:zinc ion binding"/>
    <property type="evidence" value="ECO:0007669"/>
    <property type="project" value="UniProtKB-KW"/>
</dbReference>
<dbReference type="InterPro" id="IPR013083">
    <property type="entry name" value="Znf_RING/FYVE/PHD"/>
</dbReference>
<dbReference type="GO" id="GO:0004842">
    <property type="term" value="F:ubiquitin-protein transferase activity"/>
    <property type="evidence" value="ECO:0007669"/>
    <property type="project" value="InterPro"/>
</dbReference>
<dbReference type="GO" id="GO:0036297">
    <property type="term" value="P:interstrand cross-link repair"/>
    <property type="evidence" value="ECO:0007669"/>
    <property type="project" value="InterPro"/>
</dbReference>
<dbReference type="PROSITE" id="PS50089">
    <property type="entry name" value="ZF_RING_2"/>
    <property type="match status" value="1"/>
</dbReference>
<evidence type="ECO:0000259" key="5">
    <source>
        <dbReference type="PROSITE" id="PS50089"/>
    </source>
</evidence>
<dbReference type="PANTHER" id="PTHR16047">
    <property type="entry name" value="RFWD3 PROTEIN"/>
    <property type="match status" value="1"/>
</dbReference>
<evidence type="ECO:0000256" key="1">
    <source>
        <dbReference type="ARBA" id="ARBA00022771"/>
    </source>
</evidence>
<evidence type="ECO:0000256" key="3">
    <source>
        <dbReference type="PROSITE-ProRule" id="PRU00175"/>
    </source>
</evidence>
<keyword evidence="4" id="KW-0175">Coiled coil</keyword>
<feature type="coiled-coil region" evidence="4">
    <location>
        <begin position="73"/>
        <end position="163"/>
    </location>
</feature>
<dbReference type="Pfam" id="PF13639">
    <property type="entry name" value="zf-RING_2"/>
    <property type="match status" value="1"/>
</dbReference>
<keyword evidence="1 3" id="KW-0863">Zinc-finger</keyword>
<reference evidence="6 7" key="2">
    <citation type="journal article" date="2019" name="G3 (Bethesda)">
        <title>Hybrid Assembly of the Genome of the Entomopathogenic Nematode Steinernema carpocapsae Identifies the X-Chromosome.</title>
        <authorList>
            <person name="Serra L."/>
            <person name="Macchietto M."/>
            <person name="Macias-Munoz A."/>
            <person name="McGill C.J."/>
            <person name="Rodriguez I.M."/>
            <person name="Rodriguez B."/>
            <person name="Murad R."/>
            <person name="Mortazavi A."/>
        </authorList>
    </citation>
    <scope>NUCLEOTIDE SEQUENCE [LARGE SCALE GENOMIC DNA]</scope>
    <source>
        <strain evidence="6 7">ALL</strain>
    </source>
</reference>
<dbReference type="Proteomes" id="UP000298663">
    <property type="component" value="Unassembled WGS sequence"/>
</dbReference>
<gene>
    <name evidence="6" type="ORF">L596_013624</name>
</gene>
<dbReference type="GO" id="GO:0016567">
    <property type="term" value="P:protein ubiquitination"/>
    <property type="evidence" value="ECO:0007669"/>
    <property type="project" value="InterPro"/>
</dbReference>
<feature type="domain" description="RING-type" evidence="5">
    <location>
        <begin position="9"/>
        <end position="50"/>
    </location>
</feature>
<proteinExistence type="predicted"/>
<dbReference type="PANTHER" id="PTHR16047:SF7">
    <property type="entry name" value="E3 UBIQUITIN-PROTEIN LIGASE RFWD3"/>
    <property type="match status" value="1"/>
</dbReference>
<dbReference type="InterPro" id="IPR037381">
    <property type="entry name" value="RFWD3"/>
</dbReference>
<evidence type="ECO:0000313" key="6">
    <source>
        <dbReference type="EMBL" id="TKR89536.1"/>
    </source>
</evidence>
<keyword evidence="2" id="KW-0862">Zinc</keyword>
<dbReference type="AlphaFoldDB" id="A0A4U5P0Q6"/>
<dbReference type="SMART" id="SM00184">
    <property type="entry name" value="RING"/>
    <property type="match status" value="1"/>
</dbReference>
<dbReference type="EMBL" id="AZBU02000003">
    <property type="protein sequence ID" value="TKR89536.1"/>
    <property type="molecule type" value="Genomic_DNA"/>
</dbReference>